<sequence length="34" mass="3754">MYMNLTHDCHSLIYPKSCPLLTGVSCAQLISKEG</sequence>
<organism evidence="1">
    <name type="scientific">Escherichia coli</name>
    <dbReference type="NCBI Taxonomy" id="562"/>
    <lineage>
        <taxon>Bacteria</taxon>
        <taxon>Pseudomonadati</taxon>
        <taxon>Pseudomonadota</taxon>
        <taxon>Gammaproteobacteria</taxon>
        <taxon>Enterobacterales</taxon>
        <taxon>Enterobacteriaceae</taxon>
        <taxon>Escherichia</taxon>
    </lineage>
</organism>
<proteinExistence type="predicted"/>
<name>A0A890DJT4_ECOLX</name>
<evidence type="ECO:0000313" key="1">
    <source>
        <dbReference type="EMBL" id="QRG44947.1"/>
    </source>
</evidence>
<dbReference type="AlphaFoldDB" id="A0A890DJT4"/>
<accession>A0A890DJT4</accession>
<geneLocation type="plasmid" evidence="1">
    <name>pESBL3301-IncF</name>
</geneLocation>
<protein>
    <submittedName>
        <fullName evidence="1">Uncharacterized protein</fullName>
    </submittedName>
</protein>
<dbReference type="EMBL" id="MW390544">
    <property type="protein sequence ID" value="QRG44947.1"/>
    <property type="molecule type" value="Genomic_DNA"/>
</dbReference>
<reference evidence="1" key="1">
    <citation type="journal article" date="2021" name="Sci. Rep.">
        <title>Antibiotic resistance plasmid composition and architecture in Escherichia coli isolates from meat.</title>
        <authorList>
            <person name="Darphorn T.S."/>
            <person name="Bel K."/>
            <person name="Koenders-van Sint Anneland B.B."/>
            <person name="Brul S."/>
            <person name="Ter Kuile B.H."/>
        </authorList>
    </citation>
    <scope>NUCLEOTIDE SEQUENCE</scope>
    <source>
        <strain evidence="1">ESBL3301</strain>
    </source>
</reference>
<keyword evidence="1" id="KW-0614">Plasmid</keyword>